<protein>
    <submittedName>
        <fullName evidence="1">Uncharacterized protein</fullName>
    </submittedName>
</protein>
<proteinExistence type="predicted"/>
<gene>
    <name evidence="1" type="ORF">CTM89_07635</name>
</gene>
<dbReference type="Proteomes" id="UP000240410">
    <property type="component" value="Unassembled WGS sequence"/>
</dbReference>
<organism evidence="1 2">
    <name type="scientific">Photobacterium leiognathi</name>
    <dbReference type="NCBI Taxonomy" id="553611"/>
    <lineage>
        <taxon>Bacteria</taxon>
        <taxon>Pseudomonadati</taxon>
        <taxon>Pseudomonadota</taxon>
        <taxon>Gammaproteobacteria</taxon>
        <taxon>Vibrionales</taxon>
        <taxon>Vibrionaceae</taxon>
        <taxon>Photobacterium</taxon>
    </lineage>
</organism>
<accession>A0A2T3MD12</accession>
<dbReference type="AlphaFoldDB" id="A0A2T3MD12"/>
<name>A0A2T3MD12_PHOLE</name>
<comment type="caution">
    <text evidence="1">The sequence shown here is derived from an EMBL/GenBank/DDBJ whole genome shotgun (WGS) entry which is preliminary data.</text>
</comment>
<evidence type="ECO:0000313" key="2">
    <source>
        <dbReference type="Proteomes" id="UP000240410"/>
    </source>
</evidence>
<sequence length="63" mass="7430">MVQKLYKLYRRETIRDSAMIECSVDDLANLYDDQSRKSCTRIKRILLKAVIKKTSAMLVFFVI</sequence>
<dbReference type="EMBL" id="PYOJ01000006">
    <property type="protein sequence ID" value="PSV91393.1"/>
    <property type="molecule type" value="Genomic_DNA"/>
</dbReference>
<reference evidence="1 2" key="1">
    <citation type="submission" date="2018-03" db="EMBL/GenBank/DDBJ databases">
        <title>Whole genome sequencing of Histamine producing bacteria.</title>
        <authorList>
            <person name="Butler K."/>
        </authorList>
    </citation>
    <scope>NUCLEOTIDE SEQUENCE [LARGE SCALE GENOMIC DNA]</scope>
    <source>
        <strain evidence="1 2">ATCC 33979</strain>
    </source>
</reference>
<evidence type="ECO:0000313" key="1">
    <source>
        <dbReference type="EMBL" id="PSV91393.1"/>
    </source>
</evidence>